<evidence type="ECO:0000313" key="1">
    <source>
        <dbReference type="EMBL" id="GBM38249.1"/>
    </source>
</evidence>
<comment type="caution">
    <text evidence="1">The sequence shown here is derived from an EMBL/GenBank/DDBJ whole genome shotgun (WGS) entry which is preliminary data.</text>
</comment>
<evidence type="ECO:0000313" key="2">
    <source>
        <dbReference type="Proteomes" id="UP000499080"/>
    </source>
</evidence>
<sequence>MKSYKIHHTRNVSREAYVPQSLRRSLWFQHDGAPPHYTNDVRQPPKRYIWKALDNGYVVGTRFSGLLDRRTYHARTSSRVKWRHWCTRPSLI</sequence>
<reference evidence="1 2" key="1">
    <citation type="journal article" date="2019" name="Sci. Rep.">
        <title>Orb-weaving spider Araneus ventricosus genome elucidates the spidroin gene catalogue.</title>
        <authorList>
            <person name="Kono N."/>
            <person name="Nakamura H."/>
            <person name="Ohtoshi R."/>
            <person name="Moran D.A.P."/>
            <person name="Shinohara A."/>
            <person name="Yoshida Y."/>
            <person name="Fujiwara M."/>
            <person name="Mori M."/>
            <person name="Tomita M."/>
            <person name="Arakawa K."/>
        </authorList>
    </citation>
    <scope>NUCLEOTIDE SEQUENCE [LARGE SCALE GENOMIC DNA]</scope>
</reference>
<keyword evidence="2" id="KW-1185">Reference proteome</keyword>
<proteinExistence type="predicted"/>
<name>A0A4Y2FD47_ARAVE</name>
<organism evidence="1 2">
    <name type="scientific">Araneus ventricosus</name>
    <name type="common">Orbweaver spider</name>
    <name type="synonym">Epeira ventricosa</name>
    <dbReference type="NCBI Taxonomy" id="182803"/>
    <lineage>
        <taxon>Eukaryota</taxon>
        <taxon>Metazoa</taxon>
        <taxon>Ecdysozoa</taxon>
        <taxon>Arthropoda</taxon>
        <taxon>Chelicerata</taxon>
        <taxon>Arachnida</taxon>
        <taxon>Araneae</taxon>
        <taxon>Araneomorphae</taxon>
        <taxon>Entelegynae</taxon>
        <taxon>Araneoidea</taxon>
        <taxon>Araneidae</taxon>
        <taxon>Araneus</taxon>
    </lineage>
</organism>
<dbReference type="AlphaFoldDB" id="A0A4Y2FD47"/>
<protein>
    <submittedName>
        <fullName evidence="1">Uncharacterized protein</fullName>
    </submittedName>
</protein>
<dbReference type="Proteomes" id="UP000499080">
    <property type="component" value="Unassembled WGS sequence"/>
</dbReference>
<gene>
    <name evidence="1" type="ORF">AVEN_47342_1</name>
</gene>
<dbReference type="EMBL" id="BGPR01000863">
    <property type="protein sequence ID" value="GBM38249.1"/>
    <property type="molecule type" value="Genomic_DNA"/>
</dbReference>
<accession>A0A4Y2FD47</accession>